<keyword evidence="5" id="KW-0503">Monooxygenase</keyword>
<keyword evidence="2" id="KW-0285">Flavoprotein</keyword>
<reference evidence="5 6" key="2">
    <citation type="submission" date="2017-02" db="EMBL/GenBank/DDBJ databases">
        <title>A genome survey and senescence transcriptome analysis in Lentinula edodes.</title>
        <authorList>
            <person name="Sakamoto Y."/>
            <person name="Nakade K."/>
            <person name="Sato S."/>
            <person name="Yoshida Y."/>
            <person name="Miyazaki K."/>
            <person name="Natsume S."/>
            <person name="Konno N."/>
        </authorList>
    </citation>
    <scope>NUCLEOTIDE SEQUENCE [LARGE SCALE GENOMIC DNA]</scope>
    <source>
        <strain evidence="5 6">NBRC 111202</strain>
    </source>
</reference>
<evidence type="ECO:0000313" key="6">
    <source>
        <dbReference type="Proteomes" id="UP000188533"/>
    </source>
</evidence>
<dbReference type="EMBL" id="BDGU01000641">
    <property type="protein sequence ID" value="GAW08397.1"/>
    <property type="molecule type" value="Genomic_DNA"/>
</dbReference>
<organism evidence="5 6">
    <name type="scientific">Lentinula edodes</name>
    <name type="common">Shiitake mushroom</name>
    <name type="synonym">Lentinus edodes</name>
    <dbReference type="NCBI Taxonomy" id="5353"/>
    <lineage>
        <taxon>Eukaryota</taxon>
        <taxon>Fungi</taxon>
        <taxon>Dikarya</taxon>
        <taxon>Basidiomycota</taxon>
        <taxon>Agaricomycotina</taxon>
        <taxon>Agaricomycetes</taxon>
        <taxon>Agaricomycetidae</taxon>
        <taxon>Agaricales</taxon>
        <taxon>Marasmiineae</taxon>
        <taxon>Omphalotaceae</taxon>
        <taxon>Lentinula</taxon>
    </lineage>
</organism>
<dbReference type="PANTHER" id="PTHR46028">
    <property type="entry name" value="KYNURENINE 3-MONOOXYGENASE"/>
    <property type="match status" value="1"/>
</dbReference>
<protein>
    <submittedName>
        <fullName evidence="5">Kynurenine 3-monooxygenase</fullName>
    </submittedName>
</protein>
<evidence type="ECO:0000256" key="2">
    <source>
        <dbReference type="ARBA" id="ARBA00022630"/>
    </source>
</evidence>
<comment type="cofactor">
    <cofactor evidence="1">
        <name>FAD</name>
        <dbReference type="ChEBI" id="CHEBI:57692"/>
    </cofactor>
</comment>
<keyword evidence="3" id="KW-0274">FAD</keyword>
<accession>A0A1Q3EMF1</accession>
<dbReference type="PANTHER" id="PTHR46028:SF2">
    <property type="entry name" value="KYNURENINE 3-MONOOXYGENASE"/>
    <property type="match status" value="1"/>
</dbReference>
<gene>
    <name evidence="5" type="ORF">LENED_010455</name>
</gene>
<dbReference type="InterPro" id="IPR036188">
    <property type="entry name" value="FAD/NAD-bd_sf"/>
</dbReference>
<dbReference type="Gene3D" id="3.50.50.60">
    <property type="entry name" value="FAD/NAD(P)-binding domain"/>
    <property type="match status" value="1"/>
</dbReference>
<dbReference type="GO" id="GO:0070189">
    <property type="term" value="P:kynurenine metabolic process"/>
    <property type="evidence" value="ECO:0007669"/>
    <property type="project" value="TreeGrafter"/>
</dbReference>
<name>A0A1Q3EMF1_LENED</name>
<evidence type="ECO:0000256" key="4">
    <source>
        <dbReference type="ARBA" id="ARBA00023002"/>
    </source>
</evidence>
<evidence type="ECO:0000256" key="1">
    <source>
        <dbReference type="ARBA" id="ARBA00001974"/>
    </source>
</evidence>
<evidence type="ECO:0000256" key="3">
    <source>
        <dbReference type="ARBA" id="ARBA00022827"/>
    </source>
</evidence>
<evidence type="ECO:0000313" key="5">
    <source>
        <dbReference type="EMBL" id="GAW08397.1"/>
    </source>
</evidence>
<dbReference type="AlphaFoldDB" id="A0A1Q3EMF1"/>
<dbReference type="Proteomes" id="UP000188533">
    <property type="component" value="Unassembled WGS sequence"/>
</dbReference>
<dbReference type="GO" id="GO:0004502">
    <property type="term" value="F:kynurenine 3-monooxygenase activity"/>
    <property type="evidence" value="ECO:0007669"/>
    <property type="project" value="TreeGrafter"/>
</dbReference>
<comment type="caution">
    <text evidence="5">The sequence shown here is derived from an EMBL/GenBank/DDBJ whole genome shotgun (WGS) entry which is preliminary data.</text>
</comment>
<dbReference type="STRING" id="5353.A0A1Q3EMF1"/>
<sequence length="98" mass="10987">MLAKRGWQVSLYEARPDPRLSSARAASQQRSINLAISHRGISAIQAIDGSMAQRFMQTAIPMKGRMIHQLDGKWNSQLYDRDGQCINSIDRALLSSSR</sequence>
<keyword evidence="6" id="KW-1185">Reference proteome</keyword>
<dbReference type="GO" id="GO:0005741">
    <property type="term" value="C:mitochondrial outer membrane"/>
    <property type="evidence" value="ECO:0007669"/>
    <property type="project" value="TreeGrafter"/>
</dbReference>
<reference evidence="5 6" key="1">
    <citation type="submission" date="2016-08" db="EMBL/GenBank/DDBJ databases">
        <authorList>
            <consortium name="Lentinula edodes genome sequencing consortium"/>
            <person name="Sakamoto Y."/>
            <person name="Nakade K."/>
            <person name="Sato S."/>
            <person name="Yoshida Y."/>
            <person name="Miyazaki K."/>
            <person name="Natsume S."/>
            <person name="Konno N."/>
        </authorList>
    </citation>
    <scope>NUCLEOTIDE SEQUENCE [LARGE SCALE GENOMIC DNA]</scope>
    <source>
        <strain evidence="5 6">NBRC 111202</strain>
    </source>
</reference>
<keyword evidence="4" id="KW-0560">Oxidoreductase</keyword>
<proteinExistence type="predicted"/>